<name>A0A9W6FNS4_9MICO</name>
<accession>A0A9W6FNS4</accession>
<evidence type="ECO:0008006" key="4">
    <source>
        <dbReference type="Google" id="ProtNLM"/>
    </source>
</evidence>
<evidence type="ECO:0000256" key="1">
    <source>
        <dbReference type="SAM" id="SignalP"/>
    </source>
</evidence>
<dbReference type="Proteomes" id="UP001144396">
    <property type="component" value="Unassembled WGS sequence"/>
</dbReference>
<protein>
    <recommendedName>
        <fullName evidence="4">Lipoprotein</fullName>
    </recommendedName>
</protein>
<comment type="caution">
    <text evidence="2">The sequence shown here is derived from an EMBL/GenBank/DDBJ whole genome shotgun (WGS) entry which is preliminary data.</text>
</comment>
<dbReference type="EMBL" id="BSDP01000001">
    <property type="protein sequence ID" value="GLI26806.1"/>
    <property type="molecule type" value="Genomic_DNA"/>
</dbReference>
<reference evidence="2" key="1">
    <citation type="submission" date="2022-12" db="EMBL/GenBank/DDBJ databases">
        <title>Reference genome sequencing for broad-spectrum identification of bacterial and archaeal isolates by mass spectrometry.</title>
        <authorList>
            <person name="Sekiguchi Y."/>
            <person name="Tourlousse D.M."/>
        </authorList>
    </citation>
    <scope>NUCLEOTIDE SEQUENCE</scope>
    <source>
        <strain evidence="2">14</strain>
    </source>
</reference>
<organism evidence="2 3">
    <name type="scientific">Agromyces rhizosphaerae</name>
    <dbReference type="NCBI Taxonomy" id="88374"/>
    <lineage>
        <taxon>Bacteria</taxon>
        <taxon>Bacillati</taxon>
        <taxon>Actinomycetota</taxon>
        <taxon>Actinomycetes</taxon>
        <taxon>Micrococcales</taxon>
        <taxon>Microbacteriaceae</taxon>
        <taxon>Agromyces</taxon>
    </lineage>
</organism>
<evidence type="ECO:0000313" key="2">
    <source>
        <dbReference type="EMBL" id="GLI26806.1"/>
    </source>
</evidence>
<evidence type="ECO:0000313" key="3">
    <source>
        <dbReference type="Proteomes" id="UP001144396"/>
    </source>
</evidence>
<proteinExistence type="predicted"/>
<keyword evidence="3" id="KW-1185">Reference proteome</keyword>
<feature type="chain" id="PRO_5040995533" description="Lipoprotein" evidence="1">
    <location>
        <begin position="41"/>
        <end position="159"/>
    </location>
</feature>
<keyword evidence="1" id="KW-0732">Signal</keyword>
<sequence>MESPYRWSPGDANLTGMDRRTLRRTTAALALAASALLLLAACTPGTSAIEHYDGAPEEYDSAYGSSSAEGLQVFVLENGDKLAITLYGSSSCPWIGETIAVTAKKDEGNAVEIEVRPLPDNTACTQDYVPHTTVFWTPKTYVETNGLTVTALGQSLVLQ</sequence>
<gene>
    <name evidence="2" type="ORF">ARHIZOSPH14_10480</name>
</gene>
<feature type="signal peptide" evidence="1">
    <location>
        <begin position="1"/>
        <end position="40"/>
    </location>
</feature>
<dbReference type="AlphaFoldDB" id="A0A9W6FNS4"/>